<dbReference type="AlphaFoldDB" id="A0A437H081"/>
<feature type="chain" id="PRO_5019337296" description="Serine/threonine protein kinase" evidence="2">
    <location>
        <begin position="19"/>
        <end position="524"/>
    </location>
</feature>
<proteinExistence type="predicted"/>
<feature type="compositionally biased region" description="Pro residues" evidence="1">
    <location>
        <begin position="40"/>
        <end position="50"/>
    </location>
</feature>
<evidence type="ECO:0000256" key="2">
    <source>
        <dbReference type="SAM" id="SignalP"/>
    </source>
</evidence>
<keyword evidence="4" id="KW-1185">Reference proteome</keyword>
<organism evidence="3 4">
    <name type="scientific">Croceicoccus ponticola</name>
    <dbReference type="NCBI Taxonomy" id="2217664"/>
    <lineage>
        <taxon>Bacteria</taxon>
        <taxon>Pseudomonadati</taxon>
        <taxon>Pseudomonadota</taxon>
        <taxon>Alphaproteobacteria</taxon>
        <taxon>Sphingomonadales</taxon>
        <taxon>Erythrobacteraceae</taxon>
        <taxon>Croceicoccus</taxon>
    </lineage>
</organism>
<evidence type="ECO:0000256" key="1">
    <source>
        <dbReference type="SAM" id="MobiDB-lite"/>
    </source>
</evidence>
<gene>
    <name evidence="3" type="ORF">EKN06_01845</name>
</gene>
<dbReference type="PANTHER" id="PTHR41339:SF1">
    <property type="entry name" value="SECRETED PROTEIN"/>
    <property type="match status" value="1"/>
</dbReference>
<comment type="caution">
    <text evidence="3">The sequence shown here is derived from an EMBL/GenBank/DDBJ whole genome shotgun (WGS) entry which is preliminary data.</text>
</comment>
<reference evidence="3 4" key="1">
    <citation type="submission" date="2018-12" db="EMBL/GenBank/DDBJ databases">
        <title>Croceicoccus ponticola sp. nov., a lipolytic bacterium isolated from seawater.</title>
        <authorList>
            <person name="Yoon J.-H."/>
        </authorList>
    </citation>
    <scope>NUCLEOTIDE SEQUENCE [LARGE SCALE GENOMIC DNA]</scope>
    <source>
        <strain evidence="3 4">GM-16</strain>
    </source>
</reference>
<dbReference type="OrthoDB" id="237393at2"/>
<evidence type="ECO:0008006" key="5">
    <source>
        <dbReference type="Google" id="ProtNLM"/>
    </source>
</evidence>
<dbReference type="PANTHER" id="PTHR41339">
    <property type="entry name" value="LIPL48"/>
    <property type="match status" value="1"/>
</dbReference>
<evidence type="ECO:0000313" key="3">
    <source>
        <dbReference type="EMBL" id="RVQ68983.1"/>
    </source>
</evidence>
<feature type="region of interest" description="Disordered" evidence="1">
    <location>
        <begin position="38"/>
        <end position="58"/>
    </location>
</feature>
<dbReference type="Proteomes" id="UP000283003">
    <property type="component" value="Unassembled WGS sequence"/>
</dbReference>
<evidence type="ECO:0000313" key="4">
    <source>
        <dbReference type="Proteomes" id="UP000283003"/>
    </source>
</evidence>
<dbReference type="RefSeq" id="WP_127611168.1">
    <property type="nucleotide sequence ID" value="NZ_RXOL01000001.1"/>
</dbReference>
<dbReference type="PROSITE" id="PS51257">
    <property type="entry name" value="PROKAR_LIPOPROTEIN"/>
    <property type="match status" value="1"/>
</dbReference>
<feature type="signal peptide" evidence="2">
    <location>
        <begin position="1"/>
        <end position="18"/>
    </location>
</feature>
<dbReference type="EMBL" id="RXOL01000001">
    <property type="protein sequence ID" value="RVQ68983.1"/>
    <property type="molecule type" value="Genomic_DNA"/>
</dbReference>
<protein>
    <recommendedName>
        <fullName evidence="5">Serine/threonine protein kinase</fullName>
    </recommendedName>
</protein>
<keyword evidence="2" id="KW-0732">Signal</keyword>
<name>A0A437H081_9SPHN</name>
<accession>A0A437H081</accession>
<sequence>MKKIQQSFVIGCSVLALAGCGGDKIVSPGTGGDIIVNNPTPTPTGTPTPTPTTGTVTPAGGCPTIAATGGLRDDGTITGPTGTYRVCVLPAKIDASTRLQYIAGVLYAMDGRVDVGTDGGAVASSADTNVTLTVEPGVILFAGDATNPNGESYLVVNRGNKINAVGTADMPIVFTSRDNVLGLATDASIGQWGGVVLLGRAPVSDCRDEVPNKADQAQCEQELEGAAVTTLFGGNTAADSSGTMDYFQIRYSGFTLTGGSELQSLTTGGIGSGTSINHFMSFNSSDDGMEFFGGTVKMKHVIAVGADDDAIDVDTGAKADLQYVITKQRATGGDHLIELDSPDGDYVLSALPRTNLRIANATLLGGSTVSTRTMRLRGAADFSLVNSVVDAGAAGCLRIDEVPTIDGTGDGPPKFSSVVMKCGATPFEGGSGVTAQQVADLFNNSTNTDSTFTVALTSGFINSDAINGYAVYNANTNLSSFFDVVDHIGAVKDAADDWWAGWTCDSATLTFGDGTGSCTRLPVY</sequence>